<evidence type="ECO:0000313" key="2">
    <source>
        <dbReference type="EMBL" id="KAG2404331.1"/>
    </source>
</evidence>
<name>A0A8T0KY77_PHAAN</name>
<evidence type="ECO:0000256" key="1">
    <source>
        <dbReference type="SAM" id="Phobius"/>
    </source>
</evidence>
<keyword evidence="1" id="KW-1133">Transmembrane helix</keyword>
<sequence length="147" mass="17224">MEQPNYTYDLEDPIERNRGMVVWKMEHRQYNPIDKKYWVEEGAAHDQYCRKKLLGGALKPTDVEMLWVHVTCAWFRPQVVFQEHVLGIKHFIYLDIYEKIAMFYKNNRIGFFDCLIGLNSIAFFRYVASKYANSGLLNEKSDGGGGS</sequence>
<dbReference type="AlphaFoldDB" id="A0A8T0KY77"/>
<dbReference type="Proteomes" id="UP000743370">
    <property type="component" value="Unassembled WGS sequence"/>
</dbReference>
<organism evidence="2 3">
    <name type="scientific">Phaseolus angularis</name>
    <name type="common">Azuki bean</name>
    <name type="synonym">Vigna angularis</name>
    <dbReference type="NCBI Taxonomy" id="3914"/>
    <lineage>
        <taxon>Eukaryota</taxon>
        <taxon>Viridiplantae</taxon>
        <taxon>Streptophyta</taxon>
        <taxon>Embryophyta</taxon>
        <taxon>Tracheophyta</taxon>
        <taxon>Spermatophyta</taxon>
        <taxon>Magnoliopsida</taxon>
        <taxon>eudicotyledons</taxon>
        <taxon>Gunneridae</taxon>
        <taxon>Pentapetalae</taxon>
        <taxon>rosids</taxon>
        <taxon>fabids</taxon>
        <taxon>Fabales</taxon>
        <taxon>Fabaceae</taxon>
        <taxon>Papilionoideae</taxon>
        <taxon>50 kb inversion clade</taxon>
        <taxon>NPAAA clade</taxon>
        <taxon>indigoferoid/millettioid clade</taxon>
        <taxon>Phaseoleae</taxon>
        <taxon>Vigna</taxon>
    </lineage>
</organism>
<dbReference type="EMBL" id="JABFOF010000002">
    <property type="protein sequence ID" value="KAG2404331.1"/>
    <property type="molecule type" value="Genomic_DNA"/>
</dbReference>
<keyword evidence="1" id="KW-0812">Transmembrane</keyword>
<accession>A0A8T0KY77</accession>
<comment type="caution">
    <text evidence="2">The sequence shown here is derived from an EMBL/GenBank/DDBJ whole genome shotgun (WGS) entry which is preliminary data.</text>
</comment>
<evidence type="ECO:0000313" key="3">
    <source>
        <dbReference type="Proteomes" id="UP000743370"/>
    </source>
</evidence>
<feature type="transmembrane region" description="Helical" evidence="1">
    <location>
        <begin position="109"/>
        <end position="128"/>
    </location>
</feature>
<keyword evidence="1" id="KW-0472">Membrane</keyword>
<reference evidence="2 3" key="1">
    <citation type="submission" date="2020-05" db="EMBL/GenBank/DDBJ databases">
        <title>Vigna angularis (adzuki bean) Var. LongXiaoDou No. 4 denovo assembly.</title>
        <authorList>
            <person name="Xiang H."/>
        </authorList>
    </citation>
    <scope>NUCLEOTIDE SEQUENCE [LARGE SCALE GENOMIC DNA]</scope>
    <source>
        <tissue evidence="2">Leaf</tissue>
    </source>
</reference>
<protein>
    <submittedName>
        <fullName evidence="2">Histone-lysine N-methyltransferase</fullName>
    </submittedName>
</protein>
<gene>
    <name evidence="2" type="ORF">HKW66_Vig0112530</name>
</gene>
<proteinExistence type="predicted"/>